<dbReference type="EMBL" id="CP040812">
    <property type="protein sequence ID" value="QCY68581.1"/>
    <property type="molecule type" value="Genomic_DNA"/>
</dbReference>
<accession>A0A5B7X1S2</accession>
<organism evidence="2 3">
    <name type="scientific">Antarcticibacterium flavum</name>
    <dbReference type="NCBI Taxonomy" id="2058175"/>
    <lineage>
        <taxon>Bacteria</taxon>
        <taxon>Pseudomonadati</taxon>
        <taxon>Bacteroidota</taxon>
        <taxon>Flavobacteriia</taxon>
        <taxon>Flavobacteriales</taxon>
        <taxon>Flavobacteriaceae</taxon>
        <taxon>Antarcticibacterium</taxon>
    </lineage>
</organism>
<dbReference type="OrthoDB" id="1431622at2"/>
<evidence type="ECO:0000313" key="2">
    <source>
        <dbReference type="EMBL" id="QCY68581.1"/>
    </source>
</evidence>
<gene>
    <name evidence="2" type="ORF">FHG64_03770</name>
</gene>
<keyword evidence="3" id="KW-1185">Reference proteome</keyword>
<dbReference type="RefSeq" id="WP_139065167.1">
    <property type="nucleotide sequence ID" value="NZ_CP040812.1"/>
</dbReference>
<dbReference type="KEGG" id="afla:FHG64_03770"/>
<evidence type="ECO:0000256" key="1">
    <source>
        <dbReference type="SAM" id="Coils"/>
    </source>
</evidence>
<name>A0A5B7X1S2_9FLAO</name>
<protein>
    <submittedName>
        <fullName evidence="2">Uncharacterized protein</fullName>
    </submittedName>
</protein>
<feature type="coiled-coil region" evidence="1">
    <location>
        <begin position="60"/>
        <end position="127"/>
    </location>
</feature>
<sequence>MASTLHHRRSANEKNIEELQDDTSRWEDLFQINTEEIRFLQKFLSSDIFEGNLPNLYEKLQDFFTEVEELKTEKMELHEQLRNHKNDLNGMMECEDISCETFYYTQHQNLTDKIERHLEKVQDLKMKIIRFSTPLLKKNNN</sequence>
<keyword evidence="1" id="KW-0175">Coiled coil</keyword>
<reference evidence="2 3" key="1">
    <citation type="submission" date="2019-06" db="EMBL/GenBank/DDBJ databases">
        <title>Complete genome sequence of Antarcticibacterium flavum KCTC 52984T from an Antarctic marine sediment.</title>
        <authorList>
            <person name="Lee Y.M."/>
            <person name="Shin S.C."/>
        </authorList>
    </citation>
    <scope>NUCLEOTIDE SEQUENCE [LARGE SCALE GENOMIC DNA]</scope>
    <source>
        <strain evidence="2 3">KCTC 52984</strain>
    </source>
</reference>
<proteinExistence type="predicted"/>
<dbReference type="Proteomes" id="UP000309016">
    <property type="component" value="Chromosome"/>
</dbReference>
<evidence type="ECO:0000313" key="3">
    <source>
        <dbReference type="Proteomes" id="UP000309016"/>
    </source>
</evidence>
<dbReference type="AlphaFoldDB" id="A0A5B7X1S2"/>